<name>A0A7W9ZF25_NOVIT</name>
<sequence length="135" mass="14367">MPQTAPDFALRPEDPSDLESLRGLYIVSRWQEMAEAGLPEAERPEFLTWQFFQQRDHFAATGAEVWVITVEGAVAGRLVVQEQPGVLALLGLAVLPPWQGGGLEGAVRALAAQRAQEDGLVLVAAEPAGAGPATP</sequence>
<dbReference type="PROSITE" id="PS51186">
    <property type="entry name" value="GNAT"/>
    <property type="match status" value="1"/>
</dbReference>
<dbReference type="SUPFAM" id="SSF55729">
    <property type="entry name" value="Acyl-CoA N-acyltransferases (Nat)"/>
    <property type="match status" value="1"/>
</dbReference>
<feature type="domain" description="N-acetyltransferase" evidence="1">
    <location>
        <begin position="8"/>
        <end position="135"/>
    </location>
</feature>
<protein>
    <submittedName>
        <fullName evidence="2">RimJ/RimL family protein N-acetyltransferase</fullName>
    </submittedName>
</protein>
<dbReference type="RefSeq" id="WP_184263153.1">
    <property type="nucleotide sequence ID" value="NZ_JACIIX010000005.1"/>
</dbReference>
<dbReference type="Proteomes" id="UP000544872">
    <property type="component" value="Unassembled WGS sequence"/>
</dbReference>
<dbReference type="Gene3D" id="3.40.630.30">
    <property type="match status" value="1"/>
</dbReference>
<evidence type="ECO:0000313" key="2">
    <source>
        <dbReference type="EMBL" id="MBB6210322.1"/>
    </source>
</evidence>
<accession>A0A7W9ZF25</accession>
<comment type="caution">
    <text evidence="2">The sequence shown here is derived from an EMBL/GenBank/DDBJ whole genome shotgun (WGS) entry which is preliminary data.</text>
</comment>
<dbReference type="GO" id="GO:0016747">
    <property type="term" value="F:acyltransferase activity, transferring groups other than amino-acyl groups"/>
    <property type="evidence" value="ECO:0007669"/>
    <property type="project" value="InterPro"/>
</dbReference>
<organism evidence="2 3">
    <name type="scientific">Novispirillum itersonii</name>
    <name type="common">Aquaspirillum itersonii</name>
    <dbReference type="NCBI Taxonomy" id="189"/>
    <lineage>
        <taxon>Bacteria</taxon>
        <taxon>Pseudomonadati</taxon>
        <taxon>Pseudomonadota</taxon>
        <taxon>Alphaproteobacteria</taxon>
        <taxon>Rhodospirillales</taxon>
        <taxon>Novispirillaceae</taxon>
        <taxon>Novispirillum</taxon>
    </lineage>
</organism>
<dbReference type="InterPro" id="IPR000182">
    <property type="entry name" value="GNAT_dom"/>
</dbReference>
<dbReference type="InterPro" id="IPR016181">
    <property type="entry name" value="Acyl_CoA_acyltransferase"/>
</dbReference>
<evidence type="ECO:0000259" key="1">
    <source>
        <dbReference type="PROSITE" id="PS51186"/>
    </source>
</evidence>
<evidence type="ECO:0000313" key="3">
    <source>
        <dbReference type="Proteomes" id="UP000544872"/>
    </source>
</evidence>
<keyword evidence="3" id="KW-1185">Reference proteome</keyword>
<reference evidence="2 3" key="1">
    <citation type="submission" date="2020-08" db="EMBL/GenBank/DDBJ databases">
        <title>Genomic Encyclopedia of Type Strains, Phase IV (KMG-IV): sequencing the most valuable type-strain genomes for metagenomic binning, comparative biology and taxonomic classification.</title>
        <authorList>
            <person name="Goeker M."/>
        </authorList>
    </citation>
    <scope>NUCLEOTIDE SEQUENCE [LARGE SCALE GENOMIC DNA]</scope>
    <source>
        <strain evidence="2 3">DSM 11590</strain>
    </source>
</reference>
<proteinExistence type="predicted"/>
<gene>
    <name evidence="2" type="ORF">FHS48_001737</name>
</gene>
<keyword evidence="2" id="KW-0808">Transferase</keyword>
<dbReference type="AlphaFoldDB" id="A0A7W9ZF25"/>
<dbReference type="EMBL" id="JACIIX010000005">
    <property type="protein sequence ID" value="MBB6210322.1"/>
    <property type="molecule type" value="Genomic_DNA"/>
</dbReference>